<evidence type="ECO:0000313" key="4">
    <source>
        <dbReference type="Proteomes" id="UP001431209"/>
    </source>
</evidence>
<keyword evidence="4" id="KW-1185">Reference proteome</keyword>
<feature type="region of interest" description="Disordered" evidence="1">
    <location>
        <begin position="1"/>
        <end position="20"/>
    </location>
</feature>
<reference evidence="3 4" key="1">
    <citation type="submission" date="2024-03" db="EMBL/GenBank/DDBJ databases">
        <title>The Acrasis kona genome and developmental transcriptomes reveal deep origins of eukaryotic multicellular pathways.</title>
        <authorList>
            <person name="Sheikh S."/>
            <person name="Fu C.-J."/>
            <person name="Brown M.W."/>
            <person name="Baldauf S.L."/>
        </authorList>
    </citation>
    <scope>NUCLEOTIDE SEQUENCE [LARGE SCALE GENOMIC DNA]</scope>
    <source>
        <strain evidence="3 4">ATCC MYA-3509</strain>
    </source>
</reference>
<dbReference type="Proteomes" id="UP001431209">
    <property type="component" value="Unassembled WGS sequence"/>
</dbReference>
<keyword evidence="2" id="KW-1133">Transmembrane helix</keyword>
<keyword evidence="2 3" id="KW-0812">Transmembrane</keyword>
<feature type="transmembrane region" description="Helical" evidence="2">
    <location>
        <begin position="168"/>
        <end position="188"/>
    </location>
</feature>
<evidence type="ECO:0000313" key="3">
    <source>
        <dbReference type="EMBL" id="KAL0485405.1"/>
    </source>
</evidence>
<accession>A0AAW2Z7G6</accession>
<sequence length="232" mass="27069">MPQEHNSPKREHTQRHRLSDGHHHTIPIDALIAKNNHNTVGSIHGLGIHSSKYIPALSRVALANLLLVIQNKKIFSSTFNNLALFEIALILSSSSVFLYAFSEPALFGINYFFLLFICISIGLGIYSNTTKHVSVMMFSVTMEGLFLTLMWWDHWIQQLDLFDFIRDYFWIHTIFLYLIIRKQAYYIYKVHYEEKRRNRIPDPANITPVHVYIHGQNASRRRALSEEKPILM</sequence>
<name>A0AAW2Z7G6_9EUKA</name>
<evidence type="ECO:0000256" key="2">
    <source>
        <dbReference type="SAM" id="Phobius"/>
    </source>
</evidence>
<gene>
    <name evidence="3" type="ORF">AKO1_002955</name>
</gene>
<feature type="transmembrane region" description="Helical" evidence="2">
    <location>
        <begin position="107"/>
        <end position="126"/>
    </location>
</feature>
<feature type="transmembrane region" description="Helical" evidence="2">
    <location>
        <begin position="133"/>
        <end position="152"/>
    </location>
</feature>
<evidence type="ECO:0000256" key="1">
    <source>
        <dbReference type="SAM" id="MobiDB-lite"/>
    </source>
</evidence>
<organism evidence="3 4">
    <name type="scientific">Acrasis kona</name>
    <dbReference type="NCBI Taxonomy" id="1008807"/>
    <lineage>
        <taxon>Eukaryota</taxon>
        <taxon>Discoba</taxon>
        <taxon>Heterolobosea</taxon>
        <taxon>Tetramitia</taxon>
        <taxon>Eutetramitia</taxon>
        <taxon>Acrasidae</taxon>
        <taxon>Acrasis</taxon>
    </lineage>
</organism>
<keyword evidence="2" id="KW-0472">Membrane</keyword>
<comment type="caution">
    <text evidence="3">The sequence shown here is derived from an EMBL/GenBank/DDBJ whole genome shotgun (WGS) entry which is preliminary data.</text>
</comment>
<feature type="transmembrane region" description="Helical" evidence="2">
    <location>
        <begin position="82"/>
        <end position="101"/>
    </location>
</feature>
<protein>
    <submittedName>
        <fullName evidence="3">4 TM domain-containing transmembrane protein</fullName>
    </submittedName>
</protein>
<dbReference type="AlphaFoldDB" id="A0AAW2Z7G6"/>
<dbReference type="EMBL" id="JAOPGA020001135">
    <property type="protein sequence ID" value="KAL0485405.1"/>
    <property type="molecule type" value="Genomic_DNA"/>
</dbReference>
<proteinExistence type="predicted"/>